<sequence length="254" mass="28330" precursor="true">MNLFKLFLIVSFLTGCASAGGGSEGTPQQDTTRAQAIARIHTELAASYFERSQYGVALQEVGVALQANSDFAPAYNMRALIRMALHEDDKADEDFQHSLKLDGTSSDTHNNYGWFLCQRGHTKEAIKQYQAALDNPLYATPELAYANMGMCYKKAGSMKEAESNLQRALVLHPDMPNALYGLADLSYSKGDFAAAKSYFRRFSQGASDLNAEQLWLAVRIERKMHDLNSEASYALQLRKNFPDSREVQLMFQGQ</sequence>
<dbReference type="Proteomes" id="UP000001625">
    <property type="component" value="Chromosome"/>
</dbReference>
<dbReference type="AlphaFoldDB" id="D5CRR3"/>
<keyword evidence="6" id="KW-1185">Reference proteome</keyword>
<keyword evidence="4" id="KW-0732">Signal</keyword>
<dbReference type="eggNOG" id="COG3063">
    <property type="taxonomic scope" value="Bacteria"/>
</dbReference>
<organism evidence="5 6">
    <name type="scientific">Sideroxydans lithotrophicus (strain ES-1)</name>
    <dbReference type="NCBI Taxonomy" id="580332"/>
    <lineage>
        <taxon>Bacteria</taxon>
        <taxon>Pseudomonadati</taxon>
        <taxon>Pseudomonadota</taxon>
        <taxon>Betaproteobacteria</taxon>
        <taxon>Nitrosomonadales</taxon>
        <taxon>Gallionellaceae</taxon>
        <taxon>Sideroxydans</taxon>
    </lineage>
</organism>
<evidence type="ECO:0000256" key="2">
    <source>
        <dbReference type="ARBA" id="ARBA00022803"/>
    </source>
</evidence>
<dbReference type="RefSeq" id="WP_013029547.1">
    <property type="nucleotide sequence ID" value="NC_013959.1"/>
</dbReference>
<dbReference type="NCBIfam" id="TIGR02521">
    <property type="entry name" value="type_IV_pilW"/>
    <property type="match status" value="1"/>
</dbReference>
<feature type="signal peptide" evidence="4">
    <location>
        <begin position="1"/>
        <end position="19"/>
    </location>
</feature>
<dbReference type="InterPro" id="IPR050498">
    <property type="entry name" value="Ycf3"/>
</dbReference>
<feature type="chain" id="PRO_5003069542" evidence="4">
    <location>
        <begin position="20"/>
        <end position="254"/>
    </location>
</feature>
<evidence type="ECO:0000313" key="6">
    <source>
        <dbReference type="Proteomes" id="UP000001625"/>
    </source>
</evidence>
<dbReference type="InterPro" id="IPR013360">
    <property type="entry name" value="Pilus_4_PilW"/>
</dbReference>
<keyword evidence="2 3" id="KW-0802">TPR repeat</keyword>
<name>D5CRR3_SIDLE</name>
<keyword evidence="1" id="KW-0677">Repeat</keyword>
<protein>
    <submittedName>
        <fullName evidence="5">Type IV pilus biogenesis/stability protein PilW</fullName>
    </submittedName>
</protein>
<dbReference type="Pfam" id="PF13431">
    <property type="entry name" value="TPR_17"/>
    <property type="match status" value="1"/>
</dbReference>
<dbReference type="Pfam" id="PF14559">
    <property type="entry name" value="TPR_19"/>
    <property type="match status" value="1"/>
</dbReference>
<dbReference type="EMBL" id="CP001965">
    <property type="protein sequence ID" value="ADE11649.1"/>
    <property type="molecule type" value="Genomic_DNA"/>
</dbReference>
<dbReference type="PANTHER" id="PTHR44858:SF1">
    <property type="entry name" value="UDP-N-ACETYLGLUCOSAMINE--PEPTIDE N-ACETYLGLUCOSAMINYLTRANSFERASE SPINDLY-RELATED"/>
    <property type="match status" value="1"/>
</dbReference>
<dbReference type="HOGENOM" id="CLU_003728_7_0_4"/>
<dbReference type="PROSITE" id="PS50005">
    <property type="entry name" value="TPR"/>
    <property type="match status" value="1"/>
</dbReference>
<feature type="repeat" description="TPR" evidence="3">
    <location>
        <begin position="142"/>
        <end position="175"/>
    </location>
</feature>
<evidence type="ECO:0000256" key="3">
    <source>
        <dbReference type="PROSITE-ProRule" id="PRU00339"/>
    </source>
</evidence>
<evidence type="ECO:0000256" key="4">
    <source>
        <dbReference type="SAM" id="SignalP"/>
    </source>
</evidence>
<dbReference type="STRING" id="580332.Slit_1412"/>
<gene>
    <name evidence="5" type="ordered locus">Slit_1412</name>
</gene>
<dbReference type="InterPro" id="IPR019734">
    <property type="entry name" value="TPR_rpt"/>
</dbReference>
<reference evidence="5 6" key="1">
    <citation type="submission" date="2010-03" db="EMBL/GenBank/DDBJ databases">
        <title>Complete sequence of Sideroxydans lithotrophicus ES-1.</title>
        <authorList>
            <consortium name="US DOE Joint Genome Institute"/>
            <person name="Lucas S."/>
            <person name="Copeland A."/>
            <person name="Lapidus A."/>
            <person name="Cheng J.-F."/>
            <person name="Bruce D."/>
            <person name="Goodwin L."/>
            <person name="Pitluck S."/>
            <person name="Munk A.C."/>
            <person name="Detter J.C."/>
            <person name="Han C."/>
            <person name="Tapia R."/>
            <person name="Larimer F."/>
            <person name="Land M."/>
            <person name="Hauser L."/>
            <person name="Kyrpides N."/>
            <person name="Ivanova N."/>
            <person name="Emerson D."/>
            <person name="Woyke T."/>
        </authorList>
    </citation>
    <scope>NUCLEOTIDE SEQUENCE [LARGE SCALE GENOMIC DNA]</scope>
    <source>
        <strain evidence="5 6">ES-1</strain>
    </source>
</reference>
<dbReference type="OrthoDB" id="9814042at2"/>
<evidence type="ECO:0000313" key="5">
    <source>
        <dbReference type="EMBL" id="ADE11649.1"/>
    </source>
</evidence>
<dbReference type="KEGG" id="slt:Slit_1412"/>
<dbReference type="PROSITE" id="PS51257">
    <property type="entry name" value="PROKAR_LIPOPROTEIN"/>
    <property type="match status" value="1"/>
</dbReference>
<accession>D5CRR3</accession>
<dbReference type="InterPro" id="IPR011990">
    <property type="entry name" value="TPR-like_helical_dom_sf"/>
</dbReference>
<evidence type="ECO:0000256" key="1">
    <source>
        <dbReference type="ARBA" id="ARBA00022737"/>
    </source>
</evidence>
<dbReference type="PANTHER" id="PTHR44858">
    <property type="entry name" value="TETRATRICOPEPTIDE REPEAT PROTEIN 6"/>
    <property type="match status" value="1"/>
</dbReference>
<dbReference type="Gene3D" id="1.25.40.10">
    <property type="entry name" value="Tetratricopeptide repeat domain"/>
    <property type="match status" value="1"/>
</dbReference>
<dbReference type="SUPFAM" id="SSF48452">
    <property type="entry name" value="TPR-like"/>
    <property type="match status" value="1"/>
</dbReference>
<proteinExistence type="predicted"/>
<dbReference type="SMART" id="SM00028">
    <property type="entry name" value="TPR"/>
    <property type="match status" value="5"/>
</dbReference>